<evidence type="ECO:0000256" key="7">
    <source>
        <dbReference type="ARBA" id="ARBA00048619"/>
    </source>
</evidence>
<dbReference type="PANTHER" id="PTHR45875">
    <property type="entry name" value="METHYLTRANSFERASE N6AMT1"/>
    <property type="match status" value="1"/>
</dbReference>
<dbReference type="SUPFAM" id="SSF53335">
    <property type="entry name" value="S-adenosyl-L-methionine-dependent methyltransferases"/>
    <property type="match status" value="1"/>
</dbReference>
<evidence type="ECO:0000256" key="11">
    <source>
        <dbReference type="ARBA" id="ARBA00075330"/>
    </source>
</evidence>
<evidence type="ECO:0000256" key="13">
    <source>
        <dbReference type="ARBA" id="ARBA00080992"/>
    </source>
</evidence>
<reference evidence="18" key="1">
    <citation type="journal article" date="2023" name="bioRxiv">
        <title>Scaffold-level genome assemblies of two parasitoid biocontrol wasps reveal the parthenogenesis mechanism and an associated novel virus.</title>
        <authorList>
            <person name="Inwood S."/>
            <person name="Skelly J."/>
            <person name="Guhlin J."/>
            <person name="Harrop T."/>
            <person name="Goldson S."/>
            <person name="Dearden P."/>
        </authorList>
    </citation>
    <scope>NUCLEOTIDE SEQUENCE</scope>
    <source>
        <strain evidence="18">Lincoln</strain>
        <tissue evidence="18">Whole body</tissue>
    </source>
</reference>
<sequence length="212" mass="23847">METPVVNLSEIDIETVYEPSEDSFLLIDSLETDLNMLNTFKPQICMEIGSGSGVVITALAMAFKNKSPAFFIAVDINPNACKVTKETSLINETNVEVIQMDIVSAFNCRGIFDVIIFNPPYVVTDSIEIKDDKLITKTWAGGKKGREVMDRLFSYIPLLLSDNGIFYLVAIKENDPQEIIDVLKNFNMNGKIVAERKIRGEHLYVLRFVKNL</sequence>
<comment type="subunit">
    <text evidence="10">Heterodimer; heterodimerization with TRMT112 is required for S-adenosyl-L-methionine-binding.</text>
</comment>
<keyword evidence="19" id="KW-1185">Reference proteome</keyword>
<dbReference type="GO" id="GO:0005634">
    <property type="term" value="C:nucleus"/>
    <property type="evidence" value="ECO:0007669"/>
    <property type="project" value="UniProtKB-SubCell"/>
</dbReference>
<reference evidence="18" key="2">
    <citation type="submission" date="2023-03" db="EMBL/GenBank/DDBJ databases">
        <authorList>
            <person name="Inwood S.N."/>
            <person name="Skelly J.G."/>
            <person name="Guhlin J."/>
            <person name="Harrop T.W.R."/>
            <person name="Goldson S.G."/>
            <person name="Dearden P.K."/>
        </authorList>
    </citation>
    <scope>NUCLEOTIDE SEQUENCE</scope>
    <source>
        <strain evidence="18">Lincoln</strain>
        <tissue evidence="18">Whole body</tissue>
    </source>
</reference>
<comment type="catalytic activity">
    <reaction evidence="7">
        <text>L-lysyl-[histone] + S-adenosyl-L-methionine = N(6)-methyl-L-lysyl-[histone] + S-adenosyl-L-homocysteine + H(+)</text>
        <dbReference type="Rhea" id="RHEA:10024"/>
        <dbReference type="Rhea" id="RHEA-COMP:9845"/>
        <dbReference type="Rhea" id="RHEA-COMP:9846"/>
        <dbReference type="ChEBI" id="CHEBI:15378"/>
        <dbReference type="ChEBI" id="CHEBI:29969"/>
        <dbReference type="ChEBI" id="CHEBI:57856"/>
        <dbReference type="ChEBI" id="CHEBI:59789"/>
        <dbReference type="ChEBI" id="CHEBI:61929"/>
    </reaction>
    <physiologicalReaction direction="left-to-right" evidence="7">
        <dbReference type="Rhea" id="RHEA:10025"/>
    </physiologicalReaction>
</comment>
<name>A0AA39L0S9_MICHY</name>
<dbReference type="GO" id="GO:0036009">
    <property type="term" value="F:protein-glutamine N-methyltransferase activity"/>
    <property type="evidence" value="ECO:0007669"/>
    <property type="project" value="UniProtKB-ARBA"/>
</dbReference>
<evidence type="ECO:0000256" key="14">
    <source>
        <dbReference type="ARBA" id="ARBA00083337"/>
    </source>
</evidence>
<comment type="subcellular location">
    <subcellularLocation>
        <location evidence="1">Nucleus</location>
    </subcellularLocation>
</comment>
<dbReference type="EMBL" id="JAQQBR010000002">
    <property type="protein sequence ID" value="KAK0180731.1"/>
    <property type="molecule type" value="Genomic_DNA"/>
</dbReference>
<evidence type="ECO:0000256" key="2">
    <source>
        <dbReference type="ARBA" id="ARBA00006149"/>
    </source>
</evidence>
<dbReference type="GO" id="GO:0003676">
    <property type="term" value="F:nucleic acid binding"/>
    <property type="evidence" value="ECO:0007669"/>
    <property type="project" value="InterPro"/>
</dbReference>
<evidence type="ECO:0000313" key="19">
    <source>
        <dbReference type="Proteomes" id="UP001168972"/>
    </source>
</evidence>
<comment type="catalytic activity">
    <reaction evidence="8">
        <text>methylarsonous acid + S-adenosyl-L-methionine = dimethylarsinate + S-adenosyl-L-homocysteine + 2 H(+)</text>
        <dbReference type="Rhea" id="RHEA:11684"/>
        <dbReference type="ChEBI" id="CHEBI:15378"/>
        <dbReference type="ChEBI" id="CHEBI:16223"/>
        <dbReference type="ChEBI" id="CHEBI:17826"/>
        <dbReference type="ChEBI" id="CHEBI:57856"/>
        <dbReference type="ChEBI" id="CHEBI:59789"/>
    </reaction>
</comment>
<gene>
    <name evidence="18" type="ORF">PV327_003085</name>
</gene>
<protein>
    <recommendedName>
        <fullName evidence="15">Methyltransferase HEMK2</fullName>
    </recommendedName>
    <alternativeName>
        <fullName evidence="14">HemK methyltransferase family member 2</fullName>
    </alternativeName>
    <alternativeName>
        <fullName evidence="12">Lysine N-methyltransferase 9</fullName>
    </alternativeName>
    <alternativeName>
        <fullName evidence="11">Methylarsonite methyltransferase N6AMT1</fullName>
    </alternativeName>
    <alternativeName>
        <fullName evidence="16">Methyltransferase N6AMT1</fullName>
    </alternativeName>
    <alternativeName>
        <fullName evidence="13">Protein N(5)-glutamine methyltransferase</fullName>
    </alternativeName>
</protein>
<dbReference type="FunFam" id="3.40.50.150:FF:000077">
    <property type="entry name" value="HemK methyltransferase family member 2"/>
    <property type="match status" value="1"/>
</dbReference>
<evidence type="ECO:0000256" key="12">
    <source>
        <dbReference type="ARBA" id="ARBA00076540"/>
    </source>
</evidence>
<evidence type="ECO:0000256" key="4">
    <source>
        <dbReference type="ARBA" id="ARBA00022679"/>
    </source>
</evidence>
<dbReference type="AlphaFoldDB" id="A0AA39L0S9"/>
<dbReference type="CDD" id="cd02440">
    <property type="entry name" value="AdoMet_MTases"/>
    <property type="match status" value="1"/>
</dbReference>
<dbReference type="NCBIfam" id="TIGR00537">
    <property type="entry name" value="hemK_rel_arch"/>
    <property type="match status" value="1"/>
</dbReference>
<keyword evidence="5" id="KW-0949">S-adenosyl-L-methionine</keyword>
<dbReference type="GO" id="GO:0035657">
    <property type="term" value="C:eRF1 methyltransferase complex"/>
    <property type="evidence" value="ECO:0007669"/>
    <property type="project" value="TreeGrafter"/>
</dbReference>
<dbReference type="InterPro" id="IPR004557">
    <property type="entry name" value="PrmC-related"/>
</dbReference>
<dbReference type="GO" id="GO:0032259">
    <property type="term" value="P:methylation"/>
    <property type="evidence" value="ECO:0007669"/>
    <property type="project" value="UniProtKB-KW"/>
</dbReference>
<proteinExistence type="inferred from homology"/>
<evidence type="ECO:0000256" key="10">
    <source>
        <dbReference type="ARBA" id="ARBA00062344"/>
    </source>
</evidence>
<evidence type="ECO:0000256" key="15">
    <source>
        <dbReference type="ARBA" id="ARBA00093624"/>
    </source>
</evidence>
<comment type="function">
    <text evidence="9">Methyltransferase that can methylate proteins and, to a lower extent, arsenic. Catalytic subunit of a heterodimer with TRMT112, which monomethylates 'Lys-12' of histone H4 (H4K12me1), a modification present at the promoters of numerous genes encoding cell cycle regulators. Catalytic subunit of a heterodimer with TRMT112, which catalyzes N5-methylation of Glu residue of proteins with a Gly-Gln-Xaa-Xaa-Xaa-Arg motif. Methylates ETF1 on 'Gln-185'; ETF1 needs to be complexed to ERF3 in its GTP-bound form to be efficiently methylated. May also play a role in the modulation of arsenic-induced toxicity by mediating the conversion of monomethylarsonous acid (3+) into the less toxic dimethylarsonic acid. It however only plays a limited role in arsenic metabolism compared with AS3MT.</text>
</comment>
<dbReference type="InterPro" id="IPR002052">
    <property type="entry name" value="DNA_methylase_N6_adenine_CS"/>
</dbReference>
<evidence type="ECO:0000256" key="5">
    <source>
        <dbReference type="ARBA" id="ARBA00022691"/>
    </source>
</evidence>
<dbReference type="PANTHER" id="PTHR45875:SF1">
    <property type="entry name" value="METHYLTRANSFERASE N6AMT1"/>
    <property type="match status" value="1"/>
</dbReference>
<evidence type="ECO:0000256" key="1">
    <source>
        <dbReference type="ARBA" id="ARBA00004123"/>
    </source>
</evidence>
<keyword evidence="3" id="KW-0489">Methyltransferase</keyword>
<evidence type="ECO:0000256" key="3">
    <source>
        <dbReference type="ARBA" id="ARBA00022603"/>
    </source>
</evidence>
<evidence type="ECO:0000259" key="17">
    <source>
        <dbReference type="Pfam" id="PF05175"/>
    </source>
</evidence>
<evidence type="ECO:0000256" key="9">
    <source>
        <dbReference type="ARBA" id="ARBA00053180"/>
    </source>
</evidence>
<dbReference type="Gene3D" id="3.40.50.150">
    <property type="entry name" value="Vaccinia Virus protein VP39"/>
    <property type="match status" value="1"/>
</dbReference>
<keyword evidence="4" id="KW-0808">Transferase</keyword>
<dbReference type="InterPro" id="IPR007848">
    <property type="entry name" value="Small_mtfrase_dom"/>
</dbReference>
<evidence type="ECO:0000313" key="18">
    <source>
        <dbReference type="EMBL" id="KAK0180731.1"/>
    </source>
</evidence>
<comment type="caution">
    <text evidence="18">The sequence shown here is derived from an EMBL/GenBank/DDBJ whole genome shotgun (WGS) entry which is preliminary data.</text>
</comment>
<evidence type="ECO:0000256" key="6">
    <source>
        <dbReference type="ARBA" id="ARBA00023242"/>
    </source>
</evidence>
<organism evidence="18 19">
    <name type="scientific">Microctonus hyperodae</name>
    <name type="common">Parasitoid wasp</name>
    <dbReference type="NCBI Taxonomy" id="165561"/>
    <lineage>
        <taxon>Eukaryota</taxon>
        <taxon>Metazoa</taxon>
        <taxon>Ecdysozoa</taxon>
        <taxon>Arthropoda</taxon>
        <taxon>Hexapoda</taxon>
        <taxon>Insecta</taxon>
        <taxon>Pterygota</taxon>
        <taxon>Neoptera</taxon>
        <taxon>Endopterygota</taxon>
        <taxon>Hymenoptera</taxon>
        <taxon>Apocrita</taxon>
        <taxon>Ichneumonoidea</taxon>
        <taxon>Braconidae</taxon>
        <taxon>Euphorinae</taxon>
        <taxon>Microctonus</taxon>
    </lineage>
</organism>
<evidence type="ECO:0000256" key="16">
    <source>
        <dbReference type="ARBA" id="ARBA00093667"/>
    </source>
</evidence>
<dbReference type="Pfam" id="PF05175">
    <property type="entry name" value="MTS"/>
    <property type="match status" value="1"/>
</dbReference>
<accession>A0AA39L0S9</accession>
<feature type="domain" description="Methyltransferase small" evidence="17">
    <location>
        <begin position="41"/>
        <end position="126"/>
    </location>
</feature>
<dbReference type="InterPro" id="IPR052190">
    <property type="entry name" value="Euk-Arch_PrmC-MTase"/>
</dbReference>
<dbReference type="Proteomes" id="UP001168972">
    <property type="component" value="Unassembled WGS sequence"/>
</dbReference>
<comment type="similarity">
    <text evidence="2">Belongs to the eukaryotic/archaeal PrmC-related family.</text>
</comment>
<evidence type="ECO:0000256" key="8">
    <source>
        <dbReference type="ARBA" id="ARBA00050903"/>
    </source>
</evidence>
<dbReference type="InterPro" id="IPR029063">
    <property type="entry name" value="SAM-dependent_MTases_sf"/>
</dbReference>
<keyword evidence="6" id="KW-0539">Nucleus</keyword>
<dbReference type="PROSITE" id="PS00092">
    <property type="entry name" value="N6_MTASE"/>
    <property type="match status" value="1"/>
</dbReference>